<dbReference type="EMBL" id="JANBVN010000117">
    <property type="protein sequence ID" value="KAJ9142906.1"/>
    <property type="molecule type" value="Genomic_DNA"/>
</dbReference>
<gene>
    <name evidence="5" type="ORF">NKR19_g7026</name>
</gene>
<evidence type="ECO:0000256" key="2">
    <source>
        <dbReference type="ARBA" id="ARBA00009265"/>
    </source>
</evidence>
<sequence>MSSKDNKPRTVPKFGSFKPKEQVTVDEEGSTSDRARRRVEGEPGDAKRQKSYHRYANADRDDRRSDLESRSQRHSERPSERPSERLQSREQKAREQVHPTKNGADELFTFDKRGDPLIIKYRGNDRSRVPVYRRIRRGILLGSDGYLEILQDGPREYFTIRTSREGRSAFRDKSLLALAGKTKSRLFKSSTHQTPSLVNDDFIALEPPRKRRRRDDEEEDSASDRERKTYRSIEGKAKAGHDSDSAFESDSDAADDGGYYVTPAKRRAIELSRKVKERPADIETWLELIGLQEVLFRESEENYHVLTRDETKALADIKASMFEKALPHAISIEDREKLLVGLMREGSRVWKSEKLAKRWAEVTEQNPDSFALWKSRIDFELSNIAAFSFDDIKQRFVDRLRYIEGKLSGKADADADQQDLAEQAIYVFLRLTRFLHEAGFLDLAVGAWQAMLELHFARPSLPEESRGSAMTSLGEFWENEVPRIGEAHATGWQKFVDDGGVGDLPEPKPQEPGTAPKASDLYQAWAATESQQALEARMPAKTVDEGTDDDPYRVVMFADIERLLIFFPSHLFKHVRRQLLDAYLLFCHLPPAYGIQGVILHPAIDDPFIYAGSRDFEKSLFSPTEPVDIAAERKRQPPNFKQDGLHFSISPDVLFTGPNWFNYLASWRELYPDHDEPIERSYVLSTLRQLVRTVGFEELAEYHLALEWVNNPAAAKKAAKSVLKQYPTNVGLYNAYALIESANGNIDTAYKVLESAIGQGLASGAAGQMLRNSWAWTDLDASQLTKALHRLCSPLDKAGDTPPPPALILKMRSGLVSQRDSFLSAGSPDQSLHYAISLALLSYLSPADTAASSREPQSADQGNITAAMAICNAFSAELVSRSLQHSPTHERFLQFAARLVYYHATHGPFRPIYIREQLHRYVALFPKNSIFLSVFTWAESSLRIDDPVKALLRDTVLSEAQDCISSRVFAIRYELQVGNAHSVRAAFESAVESDACRGCSWLWLAYVRFCRGRKELRARAKEVFYRAVAACPGSKRLYMEAFGTLREEMADSELEAVARTVEDKGLRVHVDFEGFKKRWESHR</sequence>
<keyword evidence="3" id="KW-0539">Nucleus</keyword>
<name>A0AA38RXN2_9PEZI</name>
<evidence type="ECO:0000256" key="3">
    <source>
        <dbReference type="ARBA" id="ARBA00023242"/>
    </source>
</evidence>
<keyword evidence="6" id="KW-1185">Reference proteome</keyword>
<dbReference type="Pfam" id="PF08424">
    <property type="entry name" value="NRDE-2"/>
    <property type="match status" value="1"/>
</dbReference>
<evidence type="ECO:0000313" key="5">
    <source>
        <dbReference type="EMBL" id="KAJ9142906.1"/>
    </source>
</evidence>
<evidence type="ECO:0000313" key="6">
    <source>
        <dbReference type="Proteomes" id="UP001174691"/>
    </source>
</evidence>
<dbReference type="SUPFAM" id="SSF48452">
    <property type="entry name" value="TPR-like"/>
    <property type="match status" value="1"/>
</dbReference>
<comment type="subcellular location">
    <subcellularLocation>
        <location evidence="1">Nucleus</location>
    </subcellularLocation>
</comment>
<feature type="region of interest" description="Disordered" evidence="4">
    <location>
        <begin position="1"/>
        <end position="108"/>
    </location>
</feature>
<dbReference type="InterPro" id="IPR011990">
    <property type="entry name" value="TPR-like_helical_dom_sf"/>
</dbReference>
<feature type="compositionally biased region" description="Basic and acidic residues" evidence="4">
    <location>
        <begin position="56"/>
        <end position="98"/>
    </location>
</feature>
<dbReference type="Proteomes" id="UP001174691">
    <property type="component" value="Unassembled WGS sequence"/>
</dbReference>
<organism evidence="5 6">
    <name type="scientific">Coniochaeta hoffmannii</name>
    <dbReference type="NCBI Taxonomy" id="91930"/>
    <lineage>
        <taxon>Eukaryota</taxon>
        <taxon>Fungi</taxon>
        <taxon>Dikarya</taxon>
        <taxon>Ascomycota</taxon>
        <taxon>Pezizomycotina</taxon>
        <taxon>Sordariomycetes</taxon>
        <taxon>Sordariomycetidae</taxon>
        <taxon>Coniochaetales</taxon>
        <taxon>Coniochaetaceae</taxon>
        <taxon>Coniochaeta</taxon>
    </lineage>
</organism>
<feature type="compositionally biased region" description="Basic and acidic residues" evidence="4">
    <location>
        <begin position="222"/>
        <end position="244"/>
    </location>
</feature>
<evidence type="ECO:0000256" key="4">
    <source>
        <dbReference type="SAM" id="MobiDB-lite"/>
    </source>
</evidence>
<comment type="caution">
    <text evidence="5">The sequence shown here is derived from an EMBL/GenBank/DDBJ whole genome shotgun (WGS) entry which is preliminary data.</text>
</comment>
<feature type="region of interest" description="Disordered" evidence="4">
    <location>
        <begin position="498"/>
        <end position="517"/>
    </location>
</feature>
<proteinExistence type="inferred from homology"/>
<evidence type="ECO:0000256" key="1">
    <source>
        <dbReference type="ARBA" id="ARBA00004123"/>
    </source>
</evidence>
<feature type="compositionally biased region" description="Acidic residues" evidence="4">
    <location>
        <begin position="245"/>
        <end position="254"/>
    </location>
</feature>
<reference evidence="5" key="1">
    <citation type="submission" date="2022-07" db="EMBL/GenBank/DDBJ databases">
        <title>Fungi with potential for degradation of polypropylene.</title>
        <authorList>
            <person name="Gostincar C."/>
        </authorList>
    </citation>
    <scope>NUCLEOTIDE SEQUENCE</scope>
    <source>
        <strain evidence="5">EXF-13287</strain>
    </source>
</reference>
<dbReference type="GO" id="GO:0031048">
    <property type="term" value="P:regulatory ncRNA-mediated heterochromatin formation"/>
    <property type="evidence" value="ECO:0007669"/>
    <property type="project" value="TreeGrafter"/>
</dbReference>
<accession>A0AA38RXN2</accession>
<dbReference type="Gene3D" id="1.25.40.10">
    <property type="entry name" value="Tetratricopeptide repeat domain"/>
    <property type="match status" value="1"/>
</dbReference>
<dbReference type="GO" id="GO:0071013">
    <property type="term" value="C:catalytic step 2 spliceosome"/>
    <property type="evidence" value="ECO:0007669"/>
    <property type="project" value="TreeGrafter"/>
</dbReference>
<feature type="region of interest" description="Disordered" evidence="4">
    <location>
        <begin position="198"/>
        <end position="254"/>
    </location>
</feature>
<dbReference type="AlphaFoldDB" id="A0AA38RXN2"/>
<dbReference type="InterPro" id="IPR013633">
    <property type="entry name" value="NRDE-2"/>
</dbReference>
<dbReference type="GO" id="GO:1902369">
    <property type="term" value="P:negative regulation of RNA catabolic process"/>
    <property type="evidence" value="ECO:0007669"/>
    <property type="project" value="TreeGrafter"/>
</dbReference>
<dbReference type="PANTHER" id="PTHR13471:SF0">
    <property type="entry name" value="NUCLEAR EXOSOME REGULATOR NRDE2"/>
    <property type="match status" value="1"/>
</dbReference>
<dbReference type="PANTHER" id="PTHR13471">
    <property type="entry name" value="TETRATRICOPEPTIDE-LIKE HELICAL"/>
    <property type="match status" value="1"/>
</dbReference>
<protein>
    <submittedName>
        <fullName evidence="5">DUF1740-domain-containing protein</fullName>
    </submittedName>
</protein>
<feature type="compositionally biased region" description="Basic and acidic residues" evidence="4">
    <location>
        <begin position="31"/>
        <end position="48"/>
    </location>
</feature>
<comment type="similarity">
    <text evidence="2">Belongs to the NRDE2 family.</text>
</comment>